<dbReference type="OrthoDB" id="3257095at2759"/>
<feature type="transmembrane region" description="Helical" evidence="6">
    <location>
        <begin position="373"/>
        <end position="393"/>
    </location>
</feature>
<evidence type="ECO:0000256" key="2">
    <source>
        <dbReference type="ARBA" id="ARBA00022448"/>
    </source>
</evidence>
<feature type="transmembrane region" description="Helical" evidence="6">
    <location>
        <begin position="441"/>
        <end position="463"/>
    </location>
</feature>
<dbReference type="PANTHER" id="PTHR45649:SF14">
    <property type="entry name" value="GABA PERMEASE"/>
    <property type="match status" value="1"/>
</dbReference>
<comment type="caution">
    <text evidence="7">The sequence shown here is derived from an EMBL/GenBank/DDBJ whole genome shotgun (WGS) entry which is preliminary data.</text>
</comment>
<dbReference type="STRING" id="1182545.A0A072NV43"/>
<feature type="transmembrane region" description="Helical" evidence="6">
    <location>
        <begin position="162"/>
        <end position="182"/>
    </location>
</feature>
<feature type="transmembrane region" description="Helical" evidence="6">
    <location>
        <begin position="270"/>
        <end position="291"/>
    </location>
</feature>
<proteinExistence type="predicted"/>
<keyword evidence="3 6" id="KW-0812">Transmembrane</keyword>
<dbReference type="AlphaFoldDB" id="A0A072NV43"/>
<keyword evidence="4 6" id="KW-1133">Transmembrane helix</keyword>
<dbReference type="HOGENOM" id="CLU_004495_6_2_1"/>
<dbReference type="GO" id="GO:0022857">
    <property type="term" value="F:transmembrane transporter activity"/>
    <property type="evidence" value="ECO:0007669"/>
    <property type="project" value="InterPro"/>
</dbReference>
<evidence type="ECO:0000256" key="5">
    <source>
        <dbReference type="ARBA" id="ARBA00023136"/>
    </source>
</evidence>
<protein>
    <recommendedName>
        <fullName evidence="9">Amino acid permease</fullName>
    </recommendedName>
</protein>
<dbReference type="GeneID" id="25287931"/>
<evidence type="ECO:0000256" key="6">
    <source>
        <dbReference type="SAM" id="Phobius"/>
    </source>
</evidence>
<feature type="transmembrane region" description="Helical" evidence="6">
    <location>
        <begin position="475"/>
        <end position="494"/>
    </location>
</feature>
<gene>
    <name evidence="7" type="ORF">A1O9_13040</name>
</gene>
<feature type="transmembrane region" description="Helical" evidence="6">
    <location>
        <begin position="399"/>
        <end position="420"/>
    </location>
</feature>
<keyword evidence="2" id="KW-0813">Transport</keyword>
<organism evidence="7 8">
    <name type="scientific">Exophiala aquamarina CBS 119918</name>
    <dbReference type="NCBI Taxonomy" id="1182545"/>
    <lineage>
        <taxon>Eukaryota</taxon>
        <taxon>Fungi</taxon>
        <taxon>Dikarya</taxon>
        <taxon>Ascomycota</taxon>
        <taxon>Pezizomycotina</taxon>
        <taxon>Eurotiomycetes</taxon>
        <taxon>Chaetothyriomycetidae</taxon>
        <taxon>Chaetothyriales</taxon>
        <taxon>Herpotrichiellaceae</taxon>
        <taxon>Exophiala</taxon>
    </lineage>
</organism>
<dbReference type="InterPro" id="IPR002293">
    <property type="entry name" value="AA/rel_permease1"/>
</dbReference>
<dbReference type="VEuPathDB" id="FungiDB:A1O9_13040"/>
<feature type="transmembrane region" description="Helical" evidence="6">
    <location>
        <begin position="122"/>
        <end position="142"/>
    </location>
</feature>
<evidence type="ECO:0008006" key="9">
    <source>
        <dbReference type="Google" id="ProtNLM"/>
    </source>
</evidence>
<feature type="transmembrane region" description="Helical" evidence="6">
    <location>
        <begin position="235"/>
        <end position="258"/>
    </location>
</feature>
<reference evidence="7 8" key="1">
    <citation type="submission" date="2013-03" db="EMBL/GenBank/DDBJ databases">
        <title>The Genome Sequence of Exophiala aquamarina CBS 119918.</title>
        <authorList>
            <consortium name="The Broad Institute Genomics Platform"/>
            <person name="Cuomo C."/>
            <person name="de Hoog S."/>
            <person name="Gorbushina A."/>
            <person name="Walker B."/>
            <person name="Young S.K."/>
            <person name="Zeng Q."/>
            <person name="Gargeya S."/>
            <person name="Fitzgerald M."/>
            <person name="Haas B."/>
            <person name="Abouelleil A."/>
            <person name="Allen A.W."/>
            <person name="Alvarado L."/>
            <person name="Arachchi H.M."/>
            <person name="Berlin A.M."/>
            <person name="Chapman S.B."/>
            <person name="Gainer-Dewar J."/>
            <person name="Goldberg J."/>
            <person name="Griggs A."/>
            <person name="Gujja S."/>
            <person name="Hansen M."/>
            <person name="Howarth C."/>
            <person name="Imamovic A."/>
            <person name="Ireland A."/>
            <person name="Larimer J."/>
            <person name="McCowan C."/>
            <person name="Murphy C."/>
            <person name="Pearson M."/>
            <person name="Poon T.W."/>
            <person name="Priest M."/>
            <person name="Roberts A."/>
            <person name="Saif S."/>
            <person name="Shea T."/>
            <person name="Sisk P."/>
            <person name="Sykes S."/>
            <person name="Wortman J."/>
            <person name="Nusbaum C."/>
            <person name="Birren B."/>
        </authorList>
    </citation>
    <scope>NUCLEOTIDE SEQUENCE [LARGE SCALE GENOMIC DNA]</scope>
    <source>
        <strain evidence="7 8">CBS 119918</strain>
    </source>
</reference>
<evidence type="ECO:0000256" key="3">
    <source>
        <dbReference type="ARBA" id="ARBA00022692"/>
    </source>
</evidence>
<feature type="transmembrane region" description="Helical" evidence="6">
    <location>
        <begin position="321"/>
        <end position="352"/>
    </location>
</feature>
<name>A0A072NV43_9EURO</name>
<accession>A0A072NV43</accession>
<dbReference type="EMBL" id="AMGV01000046">
    <property type="protein sequence ID" value="KEF50913.1"/>
    <property type="molecule type" value="Genomic_DNA"/>
</dbReference>
<dbReference type="Proteomes" id="UP000027920">
    <property type="component" value="Unassembled WGS sequence"/>
</dbReference>
<dbReference type="GO" id="GO:0016020">
    <property type="term" value="C:membrane"/>
    <property type="evidence" value="ECO:0007669"/>
    <property type="project" value="UniProtKB-SubCell"/>
</dbReference>
<evidence type="ECO:0000256" key="1">
    <source>
        <dbReference type="ARBA" id="ARBA00004141"/>
    </source>
</evidence>
<evidence type="ECO:0000256" key="4">
    <source>
        <dbReference type="ARBA" id="ARBA00022989"/>
    </source>
</evidence>
<evidence type="ECO:0000313" key="8">
    <source>
        <dbReference type="Proteomes" id="UP000027920"/>
    </source>
</evidence>
<sequence>MEHKGLAEGLEDELHPTTTDDARLEEIGFTEELERKFSVWSLAALVLCLMGTWEAVGSTMAQALIGGGAPCLIYNYIWCFIGSLCSCYSLAELGSIYPTAGAQYHWVAGLAPEKSRKTASWFTGWICLGAATCGTASAGYLAGTQIQGIISLCDETYVPKPWHGVLLYFAVLAYSTGVNIWGSGPLSTMNLAAGILHLTGYVAIIVTVAVMSHEQSSHFVFKETTNLTGWSNDGLAWMIGGLTTAYAFLGYDAAAHLAEEIPHASRNVPLAMVGSTIVNGIFGFAYSIILMKGVPTVLQLLESKTGFPFIQLYYDATQHKAAAAIMALVPTLIAMAGNAAGLASTSRTFWAFARDKGMPHSDFLAVVSPRFRIPLRVVLLVTMLEVALGLISLGSNTALTAVLSMATTSVYLSYSLPICYMLRARYKGTTQLFGPFRMPPAVGWGVNILAVAYLVLVMFFSAWPITYPVTRLTMNYDVVVLAGWLIIGSGYYLLRGRHQYSNPISNVTTFRE</sequence>
<dbReference type="Gene3D" id="1.20.1740.10">
    <property type="entry name" value="Amino acid/polyamine transporter I"/>
    <property type="match status" value="1"/>
</dbReference>
<feature type="transmembrane region" description="Helical" evidence="6">
    <location>
        <begin position="37"/>
        <end position="53"/>
    </location>
</feature>
<dbReference type="Pfam" id="PF13520">
    <property type="entry name" value="AA_permease_2"/>
    <property type="match status" value="1"/>
</dbReference>
<feature type="transmembrane region" description="Helical" evidence="6">
    <location>
        <begin position="189"/>
        <end position="211"/>
    </location>
</feature>
<evidence type="ECO:0000313" key="7">
    <source>
        <dbReference type="EMBL" id="KEF50913.1"/>
    </source>
</evidence>
<dbReference type="PANTHER" id="PTHR45649">
    <property type="entry name" value="AMINO-ACID PERMEASE BAT1"/>
    <property type="match status" value="1"/>
</dbReference>
<dbReference type="RefSeq" id="XP_013253503.1">
    <property type="nucleotide sequence ID" value="XM_013398049.1"/>
</dbReference>
<dbReference type="PIRSF" id="PIRSF006060">
    <property type="entry name" value="AA_transporter"/>
    <property type="match status" value="1"/>
</dbReference>
<comment type="subcellular location">
    <subcellularLocation>
        <location evidence="1">Membrane</location>
        <topology evidence="1">Multi-pass membrane protein</topology>
    </subcellularLocation>
</comment>
<keyword evidence="8" id="KW-1185">Reference proteome</keyword>
<keyword evidence="5 6" id="KW-0472">Membrane</keyword>